<dbReference type="PANTHER" id="PTHR46268">
    <property type="entry name" value="STRESS RESPONSE PROTEIN NHAX"/>
    <property type="match status" value="1"/>
</dbReference>
<dbReference type="Gene3D" id="3.40.50.620">
    <property type="entry name" value="HUPs"/>
    <property type="match status" value="1"/>
</dbReference>
<evidence type="ECO:0000313" key="3">
    <source>
        <dbReference type="EMBL" id="QBP18977.1"/>
    </source>
</evidence>
<sequence length="147" mass="16121">MASSKNFDFKRILVGVDDSDDAILAFRYAISRAAKTHAQLILCSVLETNETNVYQSLDKDYVHGKRSDLVKHMKTYEEAAKKGGVKDVKSIVAEGNAGEVIVKDVIPHVEPDLLIIGSQAKKGLARHFGSQAAYMAKYSPISVLVVR</sequence>
<reference evidence="4" key="1">
    <citation type="submission" date="2018-12" db="EMBL/GenBank/DDBJ databases">
        <title>A new species of lactobacillus.</title>
        <authorList>
            <person name="Jian Y."/>
            <person name="Xin L."/>
            <person name="Hong Z.J."/>
            <person name="Ming L.Z."/>
            <person name="Hong X.Z."/>
        </authorList>
    </citation>
    <scope>NUCLEOTIDE SEQUENCE [LARGE SCALE GENOMIC DNA]</scope>
    <source>
        <strain evidence="4">HSLZ-75</strain>
    </source>
</reference>
<dbReference type="PANTHER" id="PTHR46268:SF6">
    <property type="entry name" value="UNIVERSAL STRESS PROTEIN UP12"/>
    <property type="match status" value="1"/>
</dbReference>
<dbReference type="InterPro" id="IPR014729">
    <property type="entry name" value="Rossmann-like_a/b/a_fold"/>
</dbReference>
<dbReference type="PRINTS" id="PR01438">
    <property type="entry name" value="UNVRSLSTRESS"/>
</dbReference>
<evidence type="ECO:0000256" key="1">
    <source>
        <dbReference type="ARBA" id="ARBA00008791"/>
    </source>
</evidence>
<feature type="domain" description="UspA" evidence="2">
    <location>
        <begin position="9"/>
        <end position="147"/>
    </location>
</feature>
<dbReference type="KEGG" id="lji:ELX58_00215"/>
<dbReference type="Pfam" id="PF00582">
    <property type="entry name" value="Usp"/>
    <property type="match status" value="1"/>
</dbReference>
<keyword evidence="4" id="KW-1185">Reference proteome</keyword>
<evidence type="ECO:0000313" key="4">
    <source>
        <dbReference type="Proteomes" id="UP000294321"/>
    </source>
</evidence>
<dbReference type="InterPro" id="IPR006015">
    <property type="entry name" value="Universal_stress_UspA"/>
</dbReference>
<name>A0A4P6ZMX5_9LACO</name>
<protein>
    <submittedName>
        <fullName evidence="3">Universal stress protein</fullName>
    </submittedName>
</protein>
<organism evidence="3 4">
    <name type="scientific">Acetilactobacillus jinshanensis</name>
    <dbReference type="NCBI Taxonomy" id="1720083"/>
    <lineage>
        <taxon>Bacteria</taxon>
        <taxon>Bacillati</taxon>
        <taxon>Bacillota</taxon>
        <taxon>Bacilli</taxon>
        <taxon>Lactobacillales</taxon>
        <taxon>Lactobacillaceae</taxon>
        <taxon>Acetilactobacillus</taxon>
    </lineage>
</organism>
<dbReference type="CDD" id="cd00293">
    <property type="entry name" value="USP-like"/>
    <property type="match status" value="1"/>
</dbReference>
<evidence type="ECO:0000259" key="2">
    <source>
        <dbReference type="Pfam" id="PF00582"/>
    </source>
</evidence>
<dbReference type="InterPro" id="IPR006016">
    <property type="entry name" value="UspA"/>
</dbReference>
<dbReference type="EMBL" id="CP034726">
    <property type="protein sequence ID" value="QBP18977.1"/>
    <property type="molecule type" value="Genomic_DNA"/>
</dbReference>
<gene>
    <name evidence="3" type="ORF">ELX58_00215</name>
</gene>
<comment type="similarity">
    <text evidence="1">Belongs to the universal stress protein A family.</text>
</comment>
<proteinExistence type="inferred from homology"/>
<dbReference type="Proteomes" id="UP000294321">
    <property type="component" value="Chromosome"/>
</dbReference>
<dbReference type="SUPFAM" id="SSF52402">
    <property type="entry name" value="Adenine nucleotide alpha hydrolases-like"/>
    <property type="match status" value="1"/>
</dbReference>
<dbReference type="OrthoDB" id="2243761at2"/>
<accession>A0A4P6ZMX5</accession>
<dbReference type="AlphaFoldDB" id="A0A4P6ZMX5"/>